<feature type="transmembrane region" description="Helical" evidence="1">
    <location>
        <begin position="119"/>
        <end position="138"/>
    </location>
</feature>
<dbReference type="eggNOG" id="COG0474">
    <property type="taxonomic scope" value="Bacteria"/>
</dbReference>
<keyword evidence="1" id="KW-1133">Transmembrane helix</keyword>
<proteinExistence type="predicted"/>
<keyword evidence="1" id="KW-0472">Membrane</keyword>
<dbReference type="EMBL" id="CP000304">
    <property type="protein sequence ID" value="ABP81636.1"/>
    <property type="molecule type" value="Genomic_DNA"/>
</dbReference>
<gene>
    <name evidence="2" type="ordered locus">PST_4013</name>
</gene>
<dbReference type="KEGG" id="psa:PST_4013"/>
<accession>A4VRN5</accession>
<feature type="transmembrane region" description="Helical" evidence="1">
    <location>
        <begin position="190"/>
        <end position="213"/>
    </location>
</feature>
<feature type="transmembrane region" description="Helical" evidence="1">
    <location>
        <begin position="233"/>
        <end position="251"/>
    </location>
</feature>
<protein>
    <recommendedName>
        <fullName evidence="4">DUF4153 domain-containing protein</fullName>
    </recommendedName>
</protein>
<feature type="transmembrane region" description="Helical" evidence="1">
    <location>
        <begin position="86"/>
        <end position="107"/>
    </location>
</feature>
<feature type="transmembrane region" description="Helical" evidence="1">
    <location>
        <begin position="331"/>
        <end position="356"/>
    </location>
</feature>
<evidence type="ECO:0000313" key="2">
    <source>
        <dbReference type="EMBL" id="ABP81636.1"/>
    </source>
</evidence>
<evidence type="ECO:0008006" key="4">
    <source>
        <dbReference type="Google" id="ProtNLM"/>
    </source>
</evidence>
<dbReference type="AlphaFoldDB" id="A4VRN5"/>
<dbReference type="HOGENOM" id="CLU_030637_1_1_6"/>
<feature type="transmembrane region" description="Helical" evidence="1">
    <location>
        <begin position="150"/>
        <end position="169"/>
    </location>
</feature>
<feature type="transmembrane region" description="Helical" evidence="1">
    <location>
        <begin position="301"/>
        <end position="319"/>
    </location>
</feature>
<evidence type="ECO:0000256" key="1">
    <source>
        <dbReference type="SAM" id="Phobius"/>
    </source>
</evidence>
<evidence type="ECO:0000313" key="3">
    <source>
        <dbReference type="Proteomes" id="UP000000233"/>
    </source>
</evidence>
<sequence>MPNTSLGCSSPRHWRPDHALSRSRCGPCGRAAHCNPPRSDGVSPAKGTCMELTGEARPLKVYLAVGLLQGLALWAASEAWPHAAGWRVLCSALLAFTMIGGWQVQMLWGGLCEAGRWRLVLASAALPAVLAGGLALQFEQPRWYYLGESVGTLLLWSNLILAYVLTPFIQARDIDHRWRVAYAALYRHAINNGLLLFMALLMLAAFWLLIWLWAGLFKLVGIRLFATLFESSGFIWVASATVVAIGLWIGLERGQLVDALRNVLQAMCRFLLPLTVLILLLFVVCLPFTGLQPLWETRHATPILLAMVFAHVALLNGVVQDGRQAVHYPRALRVLVDASSLCLPLLAGLAVYALWLRIGQYGLTPDRVVALGATLVALLHALALMAAVLRRRDGWLAGLRRSNPLLALVSVALLLLMHLPPLSPLQLSAANQYQRLLDEQVPAERTDLGALRFQLGQPGRDHLEKLRQRLSQPGIADARREQLQADLQRLDKADNYWNWRHAHDMANTAPVPWIGAPLEDADGVLAQAIATQGCDGDCALFAVDLDDDSQPEVLLLRGARPRIVTVLGREANGSWRWIGHLRGADEQTLDGETLKEQIERGAWRVVAPRFNALQIDGIRLEPAITE</sequence>
<feature type="transmembrane region" description="Helical" evidence="1">
    <location>
        <begin position="401"/>
        <end position="419"/>
    </location>
</feature>
<keyword evidence="1" id="KW-0812">Transmembrane</keyword>
<reference evidence="2 3" key="1">
    <citation type="journal article" date="2008" name="Proc. Natl. Acad. Sci. U.S.A.">
        <title>Nitrogen fixation island and rhizosphere competence traits in the genome of root-associated Pseudomonas stutzeri A1501.</title>
        <authorList>
            <person name="Yan Y."/>
            <person name="Yang J."/>
            <person name="Dou Y."/>
            <person name="Chen M."/>
            <person name="Ping S."/>
            <person name="Peng J."/>
            <person name="Lu W."/>
            <person name="Zhang W."/>
            <person name="Yao Z."/>
            <person name="Li H."/>
            <person name="Liu W."/>
            <person name="He S."/>
            <person name="Geng L."/>
            <person name="Zhang X."/>
            <person name="Yang F."/>
            <person name="Yu H."/>
            <person name="Zhan Y."/>
            <person name="Li D."/>
            <person name="Lin Z."/>
            <person name="Wang Y."/>
            <person name="Elmerich C."/>
            <person name="Lin M."/>
            <person name="Jin Q."/>
        </authorList>
    </citation>
    <scope>NUCLEOTIDE SEQUENCE [LARGE SCALE GENOMIC DNA]</scope>
    <source>
        <strain evidence="2 3">A1501</strain>
    </source>
</reference>
<name>A4VRN5_STUS1</name>
<feature type="transmembrane region" description="Helical" evidence="1">
    <location>
        <begin position="271"/>
        <end position="289"/>
    </location>
</feature>
<feature type="transmembrane region" description="Helical" evidence="1">
    <location>
        <begin position="368"/>
        <end position="389"/>
    </location>
</feature>
<dbReference type="Proteomes" id="UP000000233">
    <property type="component" value="Chromosome"/>
</dbReference>
<organism evidence="2 3">
    <name type="scientific">Stutzerimonas stutzeri (strain A1501)</name>
    <name type="common">Pseudomonas stutzeri</name>
    <dbReference type="NCBI Taxonomy" id="379731"/>
    <lineage>
        <taxon>Bacteria</taxon>
        <taxon>Pseudomonadati</taxon>
        <taxon>Pseudomonadota</taxon>
        <taxon>Gammaproteobacteria</taxon>
        <taxon>Pseudomonadales</taxon>
        <taxon>Pseudomonadaceae</taxon>
        <taxon>Stutzerimonas</taxon>
    </lineage>
</organism>
<keyword evidence="3" id="KW-1185">Reference proteome</keyword>